<dbReference type="PANTHER" id="PTHR46040:SF3">
    <property type="entry name" value="HIGH MOBILITY GROUP PROTEIN 2"/>
    <property type="match status" value="1"/>
</dbReference>
<reference evidence="7" key="2">
    <citation type="submission" date="2025-05" db="UniProtKB">
        <authorList>
            <consortium name="EnsemblMetazoa"/>
        </authorList>
    </citation>
    <scope>IDENTIFICATION</scope>
    <source>
        <strain evidence="7">Foshan</strain>
    </source>
</reference>
<name>A0ABM1Y1G0_AEDAL</name>
<evidence type="ECO:0000256" key="4">
    <source>
        <dbReference type="SAM" id="Coils"/>
    </source>
</evidence>
<reference evidence="8" key="1">
    <citation type="journal article" date="2015" name="Proc. Natl. Acad. Sci. U.S.A.">
        <title>Genome sequence of the Asian Tiger mosquito, Aedes albopictus, reveals insights into its biology, genetics, and evolution.</title>
        <authorList>
            <person name="Chen X.G."/>
            <person name="Jiang X."/>
            <person name="Gu J."/>
            <person name="Xu M."/>
            <person name="Wu Y."/>
            <person name="Deng Y."/>
            <person name="Zhang C."/>
            <person name="Bonizzoni M."/>
            <person name="Dermauw W."/>
            <person name="Vontas J."/>
            <person name="Armbruster P."/>
            <person name="Huang X."/>
            <person name="Yang Y."/>
            <person name="Zhang H."/>
            <person name="He W."/>
            <person name="Peng H."/>
            <person name="Liu Y."/>
            <person name="Wu K."/>
            <person name="Chen J."/>
            <person name="Lirakis M."/>
            <person name="Topalis P."/>
            <person name="Van Leeuwen T."/>
            <person name="Hall A.B."/>
            <person name="Jiang X."/>
            <person name="Thorpe C."/>
            <person name="Mueller R.L."/>
            <person name="Sun C."/>
            <person name="Waterhouse R.M."/>
            <person name="Yan G."/>
            <person name="Tu Z.J."/>
            <person name="Fang X."/>
            <person name="James A.A."/>
        </authorList>
    </citation>
    <scope>NUCLEOTIDE SEQUENCE [LARGE SCALE GENOMIC DNA]</scope>
    <source>
        <strain evidence="8">Foshan</strain>
    </source>
</reference>
<dbReference type="PANTHER" id="PTHR46040">
    <property type="entry name" value="HIGH MOBILITY GROUP PROTEIN 2"/>
    <property type="match status" value="1"/>
</dbReference>
<evidence type="ECO:0000256" key="3">
    <source>
        <dbReference type="PROSITE-ProRule" id="PRU00267"/>
    </source>
</evidence>
<dbReference type="GeneID" id="109424734"/>
<evidence type="ECO:0000256" key="1">
    <source>
        <dbReference type="ARBA" id="ARBA00023125"/>
    </source>
</evidence>
<dbReference type="RefSeq" id="XP_019555465.3">
    <property type="nucleotide sequence ID" value="XM_019699920.3"/>
</dbReference>
<dbReference type="Proteomes" id="UP000069940">
    <property type="component" value="Unassembled WGS sequence"/>
</dbReference>
<dbReference type="CDD" id="cd21980">
    <property type="entry name" value="HMG-box_HMG20"/>
    <property type="match status" value="1"/>
</dbReference>
<dbReference type="SUPFAM" id="SSF47095">
    <property type="entry name" value="HMG-box"/>
    <property type="match status" value="1"/>
</dbReference>
<keyword evidence="8" id="KW-1185">Reference proteome</keyword>
<keyword evidence="2 3" id="KW-0539">Nucleus</keyword>
<organism evidence="7 8">
    <name type="scientific">Aedes albopictus</name>
    <name type="common">Asian tiger mosquito</name>
    <name type="synonym">Stegomyia albopicta</name>
    <dbReference type="NCBI Taxonomy" id="7160"/>
    <lineage>
        <taxon>Eukaryota</taxon>
        <taxon>Metazoa</taxon>
        <taxon>Ecdysozoa</taxon>
        <taxon>Arthropoda</taxon>
        <taxon>Hexapoda</taxon>
        <taxon>Insecta</taxon>
        <taxon>Pterygota</taxon>
        <taxon>Neoptera</taxon>
        <taxon>Endopterygota</taxon>
        <taxon>Diptera</taxon>
        <taxon>Nematocera</taxon>
        <taxon>Culicoidea</taxon>
        <taxon>Culicidae</taxon>
        <taxon>Culicinae</taxon>
        <taxon>Aedini</taxon>
        <taxon>Aedes</taxon>
        <taxon>Stegomyia</taxon>
    </lineage>
</organism>
<evidence type="ECO:0000313" key="7">
    <source>
        <dbReference type="EnsemblMetazoa" id="AALFPA23_004805.P5966"/>
    </source>
</evidence>
<feature type="domain" description="HMG box" evidence="6">
    <location>
        <begin position="65"/>
        <end position="133"/>
    </location>
</feature>
<sequence length="309" mass="34935">MDKQADSENTAPAGGKPTKNGNGKDKGKANQQQQQQQQQQQPSVSAAPKPVVKRKRKRVKDANAPKHPLTGYVRYMNEKRDAFRLKHPNLSVMEITKILAEEWGTLSEEVKKPFLEAAEADRERYHREVTEYKQNSEASKKPKTNGGSDSDLSKEVPYFNGREEKQRVEMRVGDYEIPIFTDDFLEHNKVIDSELRMLRKSNIDYEQQNSVLEKHVENMDNGIQKLENETNGLKTRNAVLQSYLQKLRTVLAGALAGLPIGSGKEGATVDNIDRYMGELHQMAKSNSHGHALNKAKDIIRKLDLQSLAT</sequence>
<dbReference type="InterPro" id="IPR051965">
    <property type="entry name" value="ChromReg_NeuronalGeneExpr"/>
</dbReference>
<dbReference type="PROSITE" id="PS50118">
    <property type="entry name" value="HMG_BOX_2"/>
    <property type="match status" value="1"/>
</dbReference>
<dbReference type="InterPro" id="IPR036910">
    <property type="entry name" value="HMG_box_dom_sf"/>
</dbReference>
<dbReference type="EnsemblMetazoa" id="AALFPA23_004805.R5966">
    <property type="protein sequence ID" value="AALFPA23_004805.P5966"/>
    <property type="gene ID" value="AALFPA23_004805"/>
</dbReference>
<protein>
    <recommendedName>
        <fullName evidence="6">HMG box domain-containing protein</fullName>
    </recommendedName>
</protein>
<feature type="DNA-binding region" description="HMG box" evidence="3">
    <location>
        <begin position="65"/>
        <end position="133"/>
    </location>
</feature>
<feature type="compositionally biased region" description="Low complexity" evidence="5">
    <location>
        <begin position="29"/>
        <end position="41"/>
    </location>
</feature>
<evidence type="ECO:0000259" key="6">
    <source>
        <dbReference type="PROSITE" id="PS50118"/>
    </source>
</evidence>
<dbReference type="InterPro" id="IPR009071">
    <property type="entry name" value="HMG_box_dom"/>
</dbReference>
<keyword evidence="1 3" id="KW-0238">DNA-binding</keyword>
<proteinExistence type="predicted"/>
<keyword evidence="4" id="KW-0175">Coiled coil</keyword>
<evidence type="ECO:0000313" key="8">
    <source>
        <dbReference type="Proteomes" id="UP000069940"/>
    </source>
</evidence>
<dbReference type="Gene3D" id="1.10.30.10">
    <property type="entry name" value="High mobility group box domain"/>
    <property type="match status" value="1"/>
</dbReference>
<feature type="compositionally biased region" description="Basic and acidic residues" evidence="5">
    <location>
        <begin position="122"/>
        <end position="131"/>
    </location>
</feature>
<accession>A0ABM1Y1G0</accession>
<feature type="coiled-coil region" evidence="4">
    <location>
        <begin position="209"/>
        <end position="236"/>
    </location>
</feature>
<dbReference type="Pfam" id="PF00505">
    <property type="entry name" value="HMG_box"/>
    <property type="match status" value="1"/>
</dbReference>
<feature type="region of interest" description="Disordered" evidence="5">
    <location>
        <begin position="1"/>
        <end position="71"/>
    </location>
</feature>
<evidence type="ECO:0000256" key="2">
    <source>
        <dbReference type="ARBA" id="ARBA00023242"/>
    </source>
</evidence>
<feature type="region of interest" description="Disordered" evidence="5">
    <location>
        <begin position="122"/>
        <end position="160"/>
    </location>
</feature>
<dbReference type="SMART" id="SM00398">
    <property type="entry name" value="HMG"/>
    <property type="match status" value="1"/>
</dbReference>
<evidence type="ECO:0000256" key="5">
    <source>
        <dbReference type="SAM" id="MobiDB-lite"/>
    </source>
</evidence>